<dbReference type="Proteomes" id="UP000316238">
    <property type="component" value="Unassembled WGS sequence"/>
</dbReference>
<gene>
    <name evidence="2" type="ORF">CDV28_10740</name>
</gene>
<keyword evidence="3" id="KW-1185">Reference proteome</keyword>
<evidence type="ECO:0000313" key="3">
    <source>
        <dbReference type="Proteomes" id="UP000316238"/>
    </source>
</evidence>
<name>A0A521G353_9BACT</name>
<dbReference type="AlphaFoldDB" id="A0A521G353"/>
<feature type="region of interest" description="Disordered" evidence="1">
    <location>
        <begin position="208"/>
        <end position="243"/>
    </location>
</feature>
<evidence type="ECO:0000256" key="1">
    <source>
        <dbReference type="SAM" id="MobiDB-lite"/>
    </source>
</evidence>
<organism evidence="2 3">
    <name type="scientific">Candidatus Electronema aureum</name>
    <dbReference type="NCBI Taxonomy" id="2005002"/>
    <lineage>
        <taxon>Bacteria</taxon>
        <taxon>Pseudomonadati</taxon>
        <taxon>Thermodesulfobacteriota</taxon>
        <taxon>Desulfobulbia</taxon>
        <taxon>Desulfobulbales</taxon>
        <taxon>Desulfobulbaceae</taxon>
        <taxon>Candidatus Electronema</taxon>
    </lineage>
</organism>
<dbReference type="Gene3D" id="3.90.1720.10">
    <property type="entry name" value="endopeptidase domain like (from Nostoc punctiforme)"/>
    <property type="match status" value="1"/>
</dbReference>
<reference evidence="2" key="1">
    <citation type="submission" date="2017-07" db="EMBL/GenBank/DDBJ databases">
        <title>The cable genome - Insights into the physiology and evolution of filamentous bacteria capable of sulfide oxidation via long distance electron transfer.</title>
        <authorList>
            <person name="Thorup C."/>
            <person name="Bjerg J.T."/>
            <person name="Schreiber L."/>
            <person name="Nielsen L.P."/>
            <person name="Kjeldsen K.U."/>
            <person name="Boesen T."/>
            <person name="Boggild A."/>
            <person name="Meysman F."/>
            <person name="Geelhoed J."/>
            <person name="Schramm A."/>
        </authorList>
    </citation>
    <scope>NUCLEOTIDE SEQUENCE [LARGE SCALE GENOMIC DNA]</scope>
    <source>
        <strain evidence="2">GS</strain>
    </source>
</reference>
<dbReference type="SUPFAM" id="SSF54001">
    <property type="entry name" value="Cysteine proteinases"/>
    <property type="match status" value="1"/>
</dbReference>
<evidence type="ECO:0008006" key="4">
    <source>
        <dbReference type="Google" id="ProtNLM"/>
    </source>
</evidence>
<comment type="caution">
    <text evidence="2">The sequence shown here is derived from an EMBL/GenBank/DDBJ whole genome shotgun (WGS) entry which is preliminary data.</text>
</comment>
<sequence>MNAIQITYDEAREKMQPGDVIAFGGKGNFSEIIKFATFSDVSHIGVILQTKVIDYETDKFFNQIIESTSLHGFNGVNISRLSERLSTYDGEMWWLPLNDEIRKTRFDQKKFYNFLFKQAKASKPYDMPQAINASLDALDKLPFGLHSPTLNREDFSRFFCSELVAAAFELAGVTGPVNASEVTPIDLCRWRIYQDTYYQLQGNPNKKISRFNTSSPSDWNVGRQSEYTDDSTSVDAGTTLVYQ</sequence>
<proteinExistence type="predicted"/>
<dbReference type="EMBL" id="NQJD01000007">
    <property type="protein sequence ID" value="TAA75393.1"/>
    <property type="molecule type" value="Genomic_DNA"/>
</dbReference>
<evidence type="ECO:0000313" key="2">
    <source>
        <dbReference type="EMBL" id="TAA75393.1"/>
    </source>
</evidence>
<dbReference type="InterPro" id="IPR038765">
    <property type="entry name" value="Papain-like_cys_pep_sf"/>
</dbReference>
<accession>A0A521G353</accession>
<protein>
    <recommendedName>
        <fullName evidence="4">Permuted papain-like amidase enzyme, YaeF/YiiX, C92 family</fullName>
    </recommendedName>
</protein>